<dbReference type="Gene3D" id="3.20.20.10">
    <property type="entry name" value="Alanine racemase"/>
    <property type="match status" value="1"/>
</dbReference>
<comment type="caution">
    <text evidence="5">The sequence shown here is derived from an EMBL/GenBank/DDBJ whole genome shotgun (WGS) entry which is preliminary data.</text>
</comment>
<feature type="modified residue" description="N6-(pyridoxal phosphate)lysine" evidence="2">
    <location>
        <position position="55"/>
    </location>
</feature>
<comment type="function">
    <text evidence="2">Pyridoxal 5'-phosphate (PLP)-binding protein, which is involved in PLP homeostasis.</text>
</comment>
<dbReference type="InterPro" id="IPR029066">
    <property type="entry name" value="PLP-binding_barrel"/>
</dbReference>
<gene>
    <name evidence="5" type="ORF">V8P97_00935</name>
</gene>
<comment type="similarity">
    <text evidence="2 3">Belongs to the pyridoxal phosphate-binding protein YggS/PROSC family.</text>
</comment>
<evidence type="ECO:0000259" key="4">
    <source>
        <dbReference type="Pfam" id="PF01168"/>
    </source>
</evidence>
<evidence type="ECO:0000256" key="1">
    <source>
        <dbReference type="ARBA" id="ARBA00022898"/>
    </source>
</evidence>
<dbReference type="EMBL" id="JBANBB010000001">
    <property type="protein sequence ID" value="MEK0306044.1"/>
    <property type="molecule type" value="Genomic_DNA"/>
</dbReference>
<dbReference type="CDD" id="cd00635">
    <property type="entry name" value="PLPDE_III_YBL036c_like"/>
    <property type="match status" value="1"/>
</dbReference>
<dbReference type="HAMAP" id="MF_02087">
    <property type="entry name" value="PLP_homeostasis"/>
    <property type="match status" value="1"/>
</dbReference>
<protein>
    <recommendedName>
        <fullName evidence="2">Pyridoxal phosphate homeostasis protein</fullName>
        <shortName evidence="2">PLP homeostasis protein</shortName>
    </recommendedName>
</protein>
<dbReference type="NCBIfam" id="TIGR00044">
    <property type="entry name" value="YggS family pyridoxal phosphate-dependent enzyme"/>
    <property type="match status" value="1"/>
</dbReference>
<dbReference type="RefSeq" id="WP_340468583.1">
    <property type="nucleotide sequence ID" value="NZ_JBANBB010000001.1"/>
</dbReference>
<dbReference type="PANTHER" id="PTHR10146">
    <property type="entry name" value="PROLINE SYNTHETASE CO-TRANSCRIBED BACTERIAL HOMOLOG PROTEIN"/>
    <property type="match status" value="1"/>
</dbReference>
<reference evidence="5 6" key="1">
    <citation type="submission" date="2024-02" db="EMBL/GenBank/DDBJ databases">
        <title>Bifidobacterium honeyensis sp. nov., isolated from the comb honey.</title>
        <authorList>
            <person name="Liu W."/>
            <person name="Li Y."/>
        </authorList>
    </citation>
    <scope>NUCLEOTIDE SEQUENCE [LARGE SCALE GENOMIC DNA]</scope>
    <source>
        <strain evidence="5 6">IMAU50988</strain>
    </source>
</reference>
<keyword evidence="1 2" id="KW-0663">Pyridoxal phosphate</keyword>
<keyword evidence="6" id="KW-1185">Reference proteome</keyword>
<dbReference type="InterPro" id="IPR001608">
    <property type="entry name" value="Ala_racemase_N"/>
</dbReference>
<accession>A0ABU8ZLF6</accession>
<dbReference type="InterPro" id="IPR011078">
    <property type="entry name" value="PyrdxlP_homeostasis"/>
</dbReference>
<evidence type="ECO:0000313" key="6">
    <source>
        <dbReference type="Proteomes" id="UP001373159"/>
    </source>
</evidence>
<evidence type="ECO:0000313" key="5">
    <source>
        <dbReference type="EMBL" id="MEK0306044.1"/>
    </source>
</evidence>
<organism evidence="5 6">
    <name type="scientific">Bifidobacterium favimelis</name>
    <dbReference type="NCBI Taxonomy" id="3122979"/>
    <lineage>
        <taxon>Bacteria</taxon>
        <taxon>Bacillati</taxon>
        <taxon>Actinomycetota</taxon>
        <taxon>Actinomycetes</taxon>
        <taxon>Bifidobacteriales</taxon>
        <taxon>Bifidobacteriaceae</taxon>
        <taxon>Bifidobacterium</taxon>
    </lineage>
</organism>
<name>A0ABU8ZLF6_9BIFI</name>
<proteinExistence type="inferred from homology"/>
<dbReference type="Pfam" id="PF01168">
    <property type="entry name" value="Ala_racemase_N"/>
    <property type="match status" value="1"/>
</dbReference>
<feature type="domain" description="Alanine racemase N-terminal" evidence="4">
    <location>
        <begin position="50"/>
        <end position="255"/>
    </location>
</feature>
<dbReference type="SUPFAM" id="SSF51419">
    <property type="entry name" value="PLP-binding barrel"/>
    <property type="match status" value="1"/>
</dbReference>
<sequence length="258" mass="27245">MVAYMEHKDLANQVIGPERAVKIGDGVHRVEDLIRQAEGAAGRPEGSVALLAATKTRDVGEIMAAVDAGIRLIGENRPQEVAAKAQGIAVQSARRGVDLGFHLIGQLQANKINKVLHQVDTVESVDNLDLARKIAVRAQAGGLTMGVYLEVNESGEESKSGCDPDSAFDLACTLAGLEGLELDGLMTVGAHVDDESTVRRGFSHLRGLCEAIRNSGQAGTGTCRTLSMGMTDDLAWAVAEGSTQVRVGRAIFGERAFI</sequence>
<dbReference type="PANTHER" id="PTHR10146:SF14">
    <property type="entry name" value="PYRIDOXAL PHOSPHATE HOMEOSTASIS PROTEIN"/>
    <property type="match status" value="1"/>
</dbReference>
<dbReference type="Proteomes" id="UP001373159">
    <property type="component" value="Unassembled WGS sequence"/>
</dbReference>
<evidence type="ECO:0000256" key="3">
    <source>
        <dbReference type="RuleBase" id="RU004514"/>
    </source>
</evidence>
<evidence type="ECO:0000256" key="2">
    <source>
        <dbReference type="HAMAP-Rule" id="MF_02087"/>
    </source>
</evidence>
<dbReference type="PIRSF" id="PIRSF004848">
    <property type="entry name" value="YBL036c_PLPDEIII"/>
    <property type="match status" value="1"/>
</dbReference>